<feature type="chain" id="PRO_5027110737" description="DUF1311 domain-containing protein" evidence="1">
    <location>
        <begin position="27"/>
        <end position="185"/>
    </location>
</feature>
<evidence type="ECO:0000313" key="3">
    <source>
        <dbReference type="Proteomes" id="UP000477849"/>
    </source>
</evidence>
<proteinExistence type="predicted"/>
<dbReference type="Proteomes" id="UP000477849">
    <property type="component" value="Unassembled WGS sequence"/>
</dbReference>
<dbReference type="EMBL" id="JAAKZH010000003">
    <property type="protein sequence ID" value="NGO64002.1"/>
    <property type="molecule type" value="Genomic_DNA"/>
</dbReference>
<organism evidence="2 3">
    <name type="scientific">Rhizobium daejeonense</name>
    <dbReference type="NCBI Taxonomy" id="240521"/>
    <lineage>
        <taxon>Bacteria</taxon>
        <taxon>Pseudomonadati</taxon>
        <taxon>Pseudomonadota</taxon>
        <taxon>Alphaproteobacteria</taxon>
        <taxon>Hyphomicrobiales</taxon>
        <taxon>Rhizobiaceae</taxon>
        <taxon>Rhizobium/Agrobacterium group</taxon>
        <taxon>Rhizobium</taxon>
    </lineage>
</organism>
<evidence type="ECO:0008006" key="4">
    <source>
        <dbReference type="Google" id="ProtNLM"/>
    </source>
</evidence>
<evidence type="ECO:0000256" key="1">
    <source>
        <dbReference type="SAM" id="SignalP"/>
    </source>
</evidence>
<protein>
    <recommendedName>
        <fullName evidence="4">DUF1311 domain-containing protein</fullName>
    </recommendedName>
</protein>
<name>A0A6M1RRN8_9HYPH</name>
<sequence>MMRYTIPLQASILLLLAGAPPSLTRAQSQETKGNCSPVIERTGGNVTVKCGKADVEVEFLIGVLKQECETFSEQLERWGKDIEEWRGQIRIALFPRFSNAIVADIRDNKATIYEYDKADFIKIYRTAVDIDNLYNIAYSYRDEVARMDIYISSPEMKYLHAVEDVCAWSGVAIDVEKWRATYIRN</sequence>
<feature type="signal peptide" evidence="1">
    <location>
        <begin position="1"/>
        <end position="26"/>
    </location>
</feature>
<keyword evidence="3" id="KW-1185">Reference proteome</keyword>
<dbReference type="RefSeq" id="WP_163905607.1">
    <property type="nucleotide sequence ID" value="NZ_CP048427.1"/>
</dbReference>
<keyword evidence="1" id="KW-0732">Signal</keyword>
<gene>
    <name evidence="2" type="ORF">G6N76_09980</name>
</gene>
<comment type="caution">
    <text evidence="2">The sequence shown here is derived from an EMBL/GenBank/DDBJ whole genome shotgun (WGS) entry which is preliminary data.</text>
</comment>
<evidence type="ECO:0000313" key="2">
    <source>
        <dbReference type="EMBL" id="NGO64002.1"/>
    </source>
</evidence>
<reference evidence="2 3" key="1">
    <citation type="submission" date="2020-02" db="EMBL/GenBank/DDBJ databases">
        <title>Genome sequence of the type strain CCBAU10050 of Rhizobium daejeonense.</title>
        <authorList>
            <person name="Gao J."/>
            <person name="Sun J."/>
        </authorList>
    </citation>
    <scope>NUCLEOTIDE SEQUENCE [LARGE SCALE GENOMIC DNA]</scope>
    <source>
        <strain evidence="2 3">CCBAU10050</strain>
    </source>
</reference>
<dbReference type="AlphaFoldDB" id="A0A6M1RRN8"/>
<accession>A0A6M1RRN8</accession>